<comment type="caution">
    <text evidence="3">The sequence shown here is derived from an EMBL/GenBank/DDBJ whole genome shotgun (WGS) entry which is preliminary data.</text>
</comment>
<organism evidence="3 4">
    <name type="scientific">Kribbella kalugense</name>
    <dbReference type="NCBI Taxonomy" id="2512221"/>
    <lineage>
        <taxon>Bacteria</taxon>
        <taxon>Bacillati</taxon>
        <taxon>Actinomycetota</taxon>
        <taxon>Actinomycetes</taxon>
        <taxon>Propionibacteriales</taxon>
        <taxon>Kribbellaceae</taxon>
        <taxon>Kribbella</taxon>
    </lineage>
</organism>
<evidence type="ECO:0000313" key="3">
    <source>
        <dbReference type="EMBL" id="TDW22079.1"/>
    </source>
</evidence>
<dbReference type="Proteomes" id="UP000295447">
    <property type="component" value="Unassembled WGS sequence"/>
</dbReference>
<accession>A0A4R7ZVG2</accession>
<keyword evidence="4" id="KW-1185">Reference proteome</keyword>
<dbReference type="EMBL" id="SODF01000001">
    <property type="protein sequence ID" value="TDW22079.1"/>
    <property type="molecule type" value="Genomic_DNA"/>
</dbReference>
<feature type="domain" description="eCIS core" evidence="2">
    <location>
        <begin position="63"/>
        <end position="138"/>
    </location>
</feature>
<dbReference type="OrthoDB" id="9153660at2"/>
<feature type="region of interest" description="Disordered" evidence="1">
    <location>
        <begin position="26"/>
        <end position="51"/>
    </location>
</feature>
<dbReference type="InterPro" id="IPR025295">
    <property type="entry name" value="eCIS_core_dom"/>
</dbReference>
<feature type="compositionally biased region" description="Basic and acidic residues" evidence="1">
    <location>
        <begin position="26"/>
        <end position="35"/>
    </location>
</feature>
<dbReference type="AlphaFoldDB" id="A0A4R7ZVG2"/>
<dbReference type="RefSeq" id="WP_134115625.1">
    <property type="nucleotide sequence ID" value="NZ_SODF01000001.1"/>
</dbReference>
<gene>
    <name evidence="3" type="ORF">EV650_0911</name>
</gene>
<protein>
    <submittedName>
        <fullName evidence="3">Uncharacterized protein DUF4157</fullName>
    </submittedName>
</protein>
<sequence>MTSTHAEPQPLLQRCGGKVCPPGTCNHDDSDELQRHTTGPHASHRGAAPPVVHDVLRSPGHALDGTTRADMSEAFGHRFDDVRVHTDALAARSAQAVEAMAYTVGRDIVFDRGRYSPGTSAGRELLAHELTHVVQQRGMSWRPGSPLNVGASDTAAEHEARSYGRTTSTVSAEPTVARADPRAVQLTRQLHFTPRTGLKFLPVNIVDSQVGPTSAQGGLLTPGLTQLQVIIGQNLTLRALAAEVRPLWLTATPFTPPGAVAPLPLEQFTQDELARGLLVFNQTYLPTPAMTNWRAGVRFPLPAEVDAAGMVTLHPSQIKALAGAFDPVWEPLLDQRAGNSTAPPAATLTADVTAFLAREPTALAQGIHLGARALTDATVELPFIRETFRQLGAGGFDVALAFMDNLVNREIDVLAAQRDGAAVLALIRTAFGAAPAVRTPEQQASLDRANLMMGLVAGRASATGPVSTRPRPMRTITIDTVKLDGSTHTPATDVAIANAIFAQCNVRIEHVHDETATAPETTGWIGANRDLAADPVCAVPSAEVSTLVPAATARFGLTSRIRAFFPRTFSLAAGRGFSWPASCGPVPSKRNTIVVQNAGTERTLAHEIGHILLNPGPHQAAATQNVMVPTAVSPLAERFTDADCASIYTGF</sequence>
<evidence type="ECO:0000259" key="2">
    <source>
        <dbReference type="Pfam" id="PF13699"/>
    </source>
</evidence>
<proteinExistence type="predicted"/>
<evidence type="ECO:0000256" key="1">
    <source>
        <dbReference type="SAM" id="MobiDB-lite"/>
    </source>
</evidence>
<dbReference type="Pfam" id="PF13699">
    <property type="entry name" value="eCIS_core"/>
    <property type="match status" value="1"/>
</dbReference>
<evidence type="ECO:0000313" key="4">
    <source>
        <dbReference type="Proteomes" id="UP000295447"/>
    </source>
</evidence>
<name>A0A4R7ZVG2_9ACTN</name>
<reference evidence="3 4" key="1">
    <citation type="submission" date="2019-03" db="EMBL/GenBank/DDBJ databases">
        <title>Genomic Encyclopedia of Type Strains, Phase III (KMG-III): the genomes of soil and plant-associated and newly described type strains.</title>
        <authorList>
            <person name="Whitman W."/>
        </authorList>
    </citation>
    <scope>NUCLEOTIDE SEQUENCE [LARGE SCALE GENOMIC DNA]</scope>
    <source>
        <strain evidence="3 4">VKM Ac-2570</strain>
    </source>
</reference>